<dbReference type="InterPro" id="IPR008937">
    <property type="entry name" value="Ras-like_GEF"/>
</dbReference>
<feature type="compositionally biased region" description="Low complexity" evidence="3">
    <location>
        <begin position="1248"/>
        <end position="1262"/>
    </location>
</feature>
<dbReference type="PANTHER" id="PTHR23113">
    <property type="entry name" value="GUANINE NUCLEOTIDE EXCHANGE FACTOR"/>
    <property type="match status" value="1"/>
</dbReference>
<dbReference type="PROSITE" id="PS50212">
    <property type="entry name" value="RASGEF_NTER"/>
    <property type="match status" value="1"/>
</dbReference>
<evidence type="ECO:0000256" key="3">
    <source>
        <dbReference type="SAM" id="MobiDB-lite"/>
    </source>
</evidence>
<dbReference type="Pfam" id="PF00618">
    <property type="entry name" value="RasGEF_N"/>
    <property type="match status" value="1"/>
</dbReference>
<accession>A0A0C2WL58</accession>
<feature type="compositionally biased region" description="Polar residues" evidence="3">
    <location>
        <begin position="212"/>
        <end position="233"/>
    </location>
</feature>
<dbReference type="Gene3D" id="1.10.840.10">
    <property type="entry name" value="Ras guanine-nucleotide exchange factors catalytic domain"/>
    <property type="match status" value="1"/>
</dbReference>
<feature type="compositionally biased region" description="Low complexity" evidence="3">
    <location>
        <begin position="1538"/>
        <end position="1562"/>
    </location>
</feature>
<evidence type="ECO:0000256" key="2">
    <source>
        <dbReference type="PROSITE-ProRule" id="PRU00168"/>
    </source>
</evidence>
<evidence type="ECO:0000259" key="5">
    <source>
        <dbReference type="PROSITE" id="PS50212"/>
    </source>
</evidence>
<feature type="compositionally biased region" description="Polar residues" evidence="3">
    <location>
        <begin position="388"/>
        <end position="420"/>
    </location>
</feature>
<dbReference type="InParanoid" id="A0A0C2WL58"/>
<feature type="compositionally biased region" description="Low complexity" evidence="3">
    <location>
        <begin position="1419"/>
        <end position="1435"/>
    </location>
</feature>
<dbReference type="SMART" id="SM00229">
    <property type="entry name" value="RasGEFN"/>
    <property type="match status" value="1"/>
</dbReference>
<evidence type="ECO:0000313" key="7">
    <source>
        <dbReference type="Proteomes" id="UP000054549"/>
    </source>
</evidence>
<feature type="compositionally biased region" description="Low complexity" evidence="3">
    <location>
        <begin position="326"/>
        <end position="338"/>
    </location>
</feature>
<evidence type="ECO:0000313" key="6">
    <source>
        <dbReference type="EMBL" id="KIL57421.1"/>
    </source>
</evidence>
<feature type="region of interest" description="Disordered" evidence="3">
    <location>
        <begin position="457"/>
        <end position="501"/>
    </location>
</feature>
<feature type="domain" description="Ras-GEF" evidence="4">
    <location>
        <begin position="1643"/>
        <end position="1964"/>
    </location>
</feature>
<dbReference type="SMART" id="SM00147">
    <property type="entry name" value="RasGEF"/>
    <property type="match status" value="1"/>
</dbReference>
<feature type="region of interest" description="Disordered" evidence="3">
    <location>
        <begin position="145"/>
        <end position="233"/>
    </location>
</feature>
<feature type="region of interest" description="Disordered" evidence="3">
    <location>
        <begin position="738"/>
        <end position="833"/>
    </location>
</feature>
<feature type="region of interest" description="Disordered" evidence="3">
    <location>
        <begin position="1201"/>
        <end position="1360"/>
    </location>
</feature>
<evidence type="ECO:0008006" key="8">
    <source>
        <dbReference type="Google" id="ProtNLM"/>
    </source>
</evidence>
<dbReference type="HOGENOM" id="CLU_000992_0_0_1"/>
<name>A0A0C2WL58_AMAMK</name>
<feature type="region of interest" description="Disordered" evidence="3">
    <location>
        <begin position="1810"/>
        <end position="1837"/>
    </location>
</feature>
<dbReference type="EMBL" id="KN818370">
    <property type="protein sequence ID" value="KIL57421.1"/>
    <property type="molecule type" value="Genomic_DNA"/>
</dbReference>
<feature type="compositionally biased region" description="Polar residues" evidence="3">
    <location>
        <begin position="151"/>
        <end position="176"/>
    </location>
</feature>
<dbReference type="Pfam" id="PF00617">
    <property type="entry name" value="RasGEF"/>
    <property type="match status" value="1"/>
</dbReference>
<reference evidence="6 7" key="1">
    <citation type="submission" date="2014-04" db="EMBL/GenBank/DDBJ databases">
        <title>Evolutionary Origins and Diversification of the Mycorrhizal Mutualists.</title>
        <authorList>
            <consortium name="DOE Joint Genome Institute"/>
            <consortium name="Mycorrhizal Genomics Consortium"/>
            <person name="Kohler A."/>
            <person name="Kuo A."/>
            <person name="Nagy L.G."/>
            <person name="Floudas D."/>
            <person name="Copeland A."/>
            <person name="Barry K.W."/>
            <person name="Cichocki N."/>
            <person name="Veneault-Fourrey C."/>
            <person name="LaButti K."/>
            <person name="Lindquist E.A."/>
            <person name="Lipzen A."/>
            <person name="Lundell T."/>
            <person name="Morin E."/>
            <person name="Murat C."/>
            <person name="Riley R."/>
            <person name="Ohm R."/>
            <person name="Sun H."/>
            <person name="Tunlid A."/>
            <person name="Henrissat B."/>
            <person name="Grigoriev I.V."/>
            <person name="Hibbett D.S."/>
            <person name="Martin F."/>
        </authorList>
    </citation>
    <scope>NUCLEOTIDE SEQUENCE [LARGE SCALE GENOMIC DNA]</scope>
    <source>
        <strain evidence="6 7">Koide BX008</strain>
    </source>
</reference>
<sequence length="1964" mass="213667">MESVLTSLKSSSQLTLKDIVNVEALTPDLVAVDVSIASDGSFVETASGPAAREIKRHFDHLYGVGLSVRSPYAITAFVNQHGKQTFRVGKRELSAPGAAGQEAECRLSEAQILAKPNDPSSPPRSQQRRSRLSMHHIFSQNAIFKPAPSGVLSSNPSPTTHTTMFSRPDTASSSTLSHRKLRKTRSFGPGDQPGYQNQHFLYHQQGGVAEPGSSSSSTAFTGRGHSQSVTSADASRYTSLATLAAPSASHITYSSTTTFVSTNPSTSSNSGSGSILKNSGIPQSSMLLQQSSQPNWQSAPSSDIFAEVMKWGTSSSPRRRSFMNPSTTSLSSSTASRSYEGSAHSSSGYERSVVSGVGSNQGQRDRTFLQHPFGVGVVFDSPVRRTPLSRTKSGASGSDQGVSPTSDNSALSQGSLSGVTTPPGDPKMWSGNPQFPHRLVVGPVKMLREMQSFESTMTARQIDIEPSTTRGTPVSSSPRSPLRQRYSDLSDGYSDNPNLRRPPSAVLLRNIVPAITTEIRQVDNGLDETNEVEDVASSSIASADMDADLRPHTPIKVTAALPEDAVSSGTAEGVQNQYLASAVSESIKLDDSADECVEDTARSTPVPEIKYHDPISQPDMATALEGCQISRYTNAPDIFEVLQTYTGLPLLDRLPAGSEKKAKKRANANSAGVIGNSDDLGTEVGEGDEGDGDDSDEEDLMVETTVIRMSLTTKEETAAPRDDPRFVMWGWVDDSTKVKGEEKVEGKQKKRKTWRESIISGSEGDGQSDHFGTESSGKGSKKSRRSVGSKWSKRDKKEDKGKIVANEFGVVTGRDGDDNESQGGESSDNRAGDTSLEGRKVLIAATIERWVAQLTSEIDYDELLNFFLTYRTYVSAIDLCRVLMGRFYWTLQNAEEDEGSRAKNRRVCDERVRRIVRVRTFVAIRCWILTFWMVDFVPNQELRLLLADFLNQLNKDPLLKSHVDGLDIVKKLIKIAGECKKEYLGTILEKTAHNGFRVERSDQSTALPADRNESDLDLDFLPDVQSTLRHGYGYGYPNKHGRASHLPAGVIASNFAIGPMSTLGRVVDVASHAAGSVGPFEHAPYLRVDHQQHQGPLSRVVRTIGRLKRALNARTTSTLVSQPADTITGLPDPLGQFEVSAFEVDMSGDGSGSIRSGVEGYSTPTSLPTRVDAGLAPAMIIDTPAAVQAFITSQDPLSHVLPPLTLPPSSHPIDDSGVSQMSPTEQANIQDGPYLGSATKNDRPISVATTATTNSSNSTPAPALSPTISRGAATTDTDAVQDVPDASGAGEMQEVENDPERNGGTVEMESMADIEDFSDVNADTEAETGRPESMRSTSTDSFGVPLTASRGPPPLFANTQSPWQFDIVSIDDLDLSDTSSDKGLSAPPGLRKPIRKLPKRPLFWPRESVSSMGIISHDSMASGPSSSGMSSPTPAGLGGKVEPWQLQDLLKSLRADEEEDGGVDSALKRLEGYIDPQKQEEKLKNVNEWITTIQERMKAGDYSVDVDDPRFSHLASGEEIIEFDNAGKVSNRGSVNGSEESSTPPDTGPESTTESEPDTTSSQILHTPDRPTMSTPLLQQASSPGGPTESLRVLDSKHTHEDVGPFDVLQNRVQGFPSPVPASSTFKHQPLPRLHQSFVVHHRAELLAQHFAMIDRELFMSVRFEELVTSEWTACQEVDVLDWNQYLKDRARWKAEQRLPEKTSALAAVRARFNLMTNFVISEVVLTPPSARHLVFKKFLTIAYKSYLMHNFHALTAIVTGLNSDLVFKALGRQWNRIGRREHRMFSDFQQFISNVDGFKYMRNMIDSIAQSKPPDDSSHAASIVSGGTDSKHKSDTKPPSFCIPFIGVYLSQLHRLTKLPDLVDPTAPNLAVEADPNTGALDQPRYPDVFSTLAPLPSFTQLEPLINVHKQRQIAAVIKSLIAGQHLASHVHYEIDKKLFQKCLRLRASDMTTLHHVLTMYPD</sequence>
<dbReference type="GO" id="GO:0007265">
    <property type="term" value="P:Ras protein signal transduction"/>
    <property type="evidence" value="ECO:0007669"/>
    <property type="project" value="TreeGrafter"/>
</dbReference>
<feature type="region of interest" description="Disordered" evidence="3">
    <location>
        <begin position="314"/>
        <end position="364"/>
    </location>
</feature>
<dbReference type="InterPro" id="IPR036964">
    <property type="entry name" value="RASGEF_cat_dom_sf"/>
</dbReference>
<dbReference type="CDD" id="cd06224">
    <property type="entry name" value="REM"/>
    <property type="match status" value="1"/>
</dbReference>
<feature type="compositionally biased region" description="Basic and acidic residues" evidence="3">
    <location>
        <begin position="738"/>
        <end position="747"/>
    </location>
</feature>
<dbReference type="PROSITE" id="PS50009">
    <property type="entry name" value="RASGEF_CAT"/>
    <property type="match status" value="1"/>
</dbReference>
<dbReference type="SUPFAM" id="SSF48366">
    <property type="entry name" value="Ras GEF"/>
    <property type="match status" value="1"/>
</dbReference>
<dbReference type="Gene3D" id="1.20.870.10">
    <property type="entry name" value="Son of sevenless (SoS) protein Chain: S domain 1"/>
    <property type="match status" value="1"/>
</dbReference>
<feature type="region of interest" description="Disordered" evidence="3">
    <location>
        <begin position="258"/>
        <end position="280"/>
    </location>
</feature>
<feature type="compositionally biased region" description="Polar residues" evidence="3">
    <location>
        <begin position="1266"/>
        <end position="1278"/>
    </location>
</feature>
<feature type="compositionally biased region" description="Polar residues" evidence="3">
    <location>
        <begin position="466"/>
        <end position="479"/>
    </location>
</feature>
<dbReference type="Proteomes" id="UP000054549">
    <property type="component" value="Unassembled WGS sequence"/>
</dbReference>
<gene>
    <name evidence="6" type="ORF">M378DRAFT_16254</name>
</gene>
<feature type="compositionally biased region" description="Basic residues" evidence="3">
    <location>
        <begin position="779"/>
        <end position="794"/>
    </location>
</feature>
<dbReference type="InterPro" id="IPR001895">
    <property type="entry name" value="RASGEF_cat_dom"/>
</dbReference>
<feature type="compositionally biased region" description="Acidic residues" evidence="3">
    <location>
        <begin position="685"/>
        <end position="699"/>
    </location>
</feature>
<feature type="compositionally biased region" description="Polar residues" evidence="3">
    <location>
        <begin position="1217"/>
        <end position="1229"/>
    </location>
</feature>
<evidence type="ECO:0000256" key="1">
    <source>
        <dbReference type="ARBA" id="ARBA00022658"/>
    </source>
</evidence>
<feature type="region of interest" description="Disordered" evidence="3">
    <location>
        <begin position="662"/>
        <end position="699"/>
    </location>
</feature>
<dbReference type="STRING" id="946122.A0A0C2WL58"/>
<dbReference type="GO" id="GO:0005886">
    <property type="term" value="C:plasma membrane"/>
    <property type="evidence" value="ECO:0007669"/>
    <property type="project" value="TreeGrafter"/>
</dbReference>
<evidence type="ECO:0000259" key="4">
    <source>
        <dbReference type="PROSITE" id="PS50009"/>
    </source>
</evidence>
<feature type="compositionally biased region" description="Polar residues" evidence="3">
    <location>
        <begin position="1572"/>
        <end position="1585"/>
    </location>
</feature>
<protein>
    <recommendedName>
        <fullName evidence="8">Ras GEF</fullName>
    </recommendedName>
</protein>
<dbReference type="InterPro" id="IPR023578">
    <property type="entry name" value="Ras_GEF_dom_sf"/>
</dbReference>
<feature type="region of interest" description="Disordered" evidence="3">
    <location>
        <begin position="1419"/>
        <end position="1440"/>
    </location>
</feature>
<keyword evidence="7" id="KW-1185">Reference proteome</keyword>
<keyword evidence="1 2" id="KW-0344">Guanine-nucleotide releasing factor</keyword>
<proteinExistence type="predicted"/>
<dbReference type="OrthoDB" id="10254377at2759"/>
<dbReference type="InterPro" id="IPR000651">
    <property type="entry name" value="Ras-like_Gua-exchang_fac_N"/>
</dbReference>
<organism evidence="6 7">
    <name type="scientific">Amanita muscaria (strain Koide BX008)</name>
    <dbReference type="NCBI Taxonomy" id="946122"/>
    <lineage>
        <taxon>Eukaryota</taxon>
        <taxon>Fungi</taxon>
        <taxon>Dikarya</taxon>
        <taxon>Basidiomycota</taxon>
        <taxon>Agaricomycotina</taxon>
        <taxon>Agaricomycetes</taxon>
        <taxon>Agaricomycetidae</taxon>
        <taxon>Agaricales</taxon>
        <taxon>Pluteineae</taxon>
        <taxon>Amanitaceae</taxon>
        <taxon>Amanita</taxon>
    </lineage>
</organism>
<feature type="region of interest" description="Disordered" evidence="3">
    <location>
        <begin position="384"/>
        <end position="434"/>
    </location>
</feature>
<feature type="compositionally biased region" description="Acidic residues" evidence="3">
    <location>
        <begin position="1310"/>
        <end position="1326"/>
    </location>
</feature>
<dbReference type="GO" id="GO:0005085">
    <property type="term" value="F:guanyl-nucleotide exchange factor activity"/>
    <property type="evidence" value="ECO:0007669"/>
    <property type="project" value="UniProtKB-KW"/>
</dbReference>
<feature type="domain" description="N-terminal Ras-GEF" evidence="5">
    <location>
        <begin position="838"/>
        <end position="973"/>
    </location>
</feature>
<feature type="region of interest" description="Disordered" evidence="3">
    <location>
        <begin position="1525"/>
        <end position="1592"/>
    </location>
</feature>
<dbReference type="PANTHER" id="PTHR23113:SF363">
    <property type="entry name" value="PROTEIN SON OF SEVENLESS"/>
    <property type="match status" value="1"/>
</dbReference>